<protein>
    <submittedName>
        <fullName evidence="2">Uncharacterized protein</fullName>
    </submittedName>
</protein>
<dbReference type="AlphaFoldDB" id="A0A5P1E4W5"/>
<sequence length="71" mass="7308">MADLGELGSSERRPGGSGGRQLLVGAGGEDGDDGEEDLGLFDFPDRAESPGVLVVFRVDSDAGLVKEPGIY</sequence>
<evidence type="ECO:0000256" key="1">
    <source>
        <dbReference type="SAM" id="MobiDB-lite"/>
    </source>
</evidence>
<accession>A0A5P1E4W5</accession>
<proteinExistence type="predicted"/>
<dbReference type="Proteomes" id="UP000243459">
    <property type="component" value="Chromosome 9"/>
</dbReference>
<feature type="region of interest" description="Disordered" evidence="1">
    <location>
        <begin position="1"/>
        <end position="43"/>
    </location>
</feature>
<reference evidence="3" key="1">
    <citation type="journal article" date="2017" name="Nat. Commun.">
        <title>The asparagus genome sheds light on the origin and evolution of a young Y chromosome.</title>
        <authorList>
            <person name="Harkess A."/>
            <person name="Zhou J."/>
            <person name="Xu C."/>
            <person name="Bowers J.E."/>
            <person name="Van der Hulst R."/>
            <person name="Ayyampalayam S."/>
            <person name="Mercati F."/>
            <person name="Riccardi P."/>
            <person name="McKain M.R."/>
            <person name="Kakrana A."/>
            <person name="Tang H."/>
            <person name="Ray J."/>
            <person name="Groenendijk J."/>
            <person name="Arikit S."/>
            <person name="Mathioni S.M."/>
            <person name="Nakano M."/>
            <person name="Shan H."/>
            <person name="Telgmann-Rauber A."/>
            <person name="Kanno A."/>
            <person name="Yue Z."/>
            <person name="Chen H."/>
            <person name="Li W."/>
            <person name="Chen Y."/>
            <person name="Xu X."/>
            <person name="Zhang Y."/>
            <person name="Luo S."/>
            <person name="Chen H."/>
            <person name="Gao J."/>
            <person name="Mao Z."/>
            <person name="Pires J.C."/>
            <person name="Luo M."/>
            <person name="Kudrna D."/>
            <person name="Wing R.A."/>
            <person name="Meyers B.C."/>
            <person name="Yi K."/>
            <person name="Kong H."/>
            <person name="Lavrijsen P."/>
            <person name="Sunseri F."/>
            <person name="Falavigna A."/>
            <person name="Ye Y."/>
            <person name="Leebens-Mack J.H."/>
            <person name="Chen G."/>
        </authorList>
    </citation>
    <scope>NUCLEOTIDE SEQUENCE [LARGE SCALE GENOMIC DNA]</scope>
    <source>
        <strain evidence="3">cv. DH0086</strain>
    </source>
</reference>
<dbReference type="Gramene" id="ONK57671">
    <property type="protein sequence ID" value="ONK57671"/>
    <property type="gene ID" value="A4U43_C09F2880"/>
</dbReference>
<keyword evidence="3" id="KW-1185">Reference proteome</keyword>
<evidence type="ECO:0000313" key="2">
    <source>
        <dbReference type="EMBL" id="ONK57671.1"/>
    </source>
</evidence>
<name>A0A5P1E4W5_ASPOF</name>
<gene>
    <name evidence="2" type="ORF">A4U43_C09F2880</name>
</gene>
<organism evidence="2 3">
    <name type="scientific">Asparagus officinalis</name>
    <name type="common">Garden asparagus</name>
    <dbReference type="NCBI Taxonomy" id="4686"/>
    <lineage>
        <taxon>Eukaryota</taxon>
        <taxon>Viridiplantae</taxon>
        <taxon>Streptophyta</taxon>
        <taxon>Embryophyta</taxon>
        <taxon>Tracheophyta</taxon>
        <taxon>Spermatophyta</taxon>
        <taxon>Magnoliopsida</taxon>
        <taxon>Liliopsida</taxon>
        <taxon>Asparagales</taxon>
        <taxon>Asparagaceae</taxon>
        <taxon>Asparagoideae</taxon>
        <taxon>Asparagus</taxon>
    </lineage>
</organism>
<evidence type="ECO:0000313" key="3">
    <source>
        <dbReference type="Proteomes" id="UP000243459"/>
    </source>
</evidence>
<feature type="compositionally biased region" description="Acidic residues" evidence="1">
    <location>
        <begin position="29"/>
        <end position="39"/>
    </location>
</feature>
<dbReference type="EMBL" id="CM007389">
    <property type="protein sequence ID" value="ONK57671.1"/>
    <property type="molecule type" value="Genomic_DNA"/>
</dbReference>